<feature type="transmembrane region" description="Helical" evidence="2">
    <location>
        <begin position="55"/>
        <end position="73"/>
    </location>
</feature>
<sequence length="176" mass="19193">MNTTMNSTMSDSSSTCAQSPIIIHLPMGQEEQEHEAAAPQLTCSASRKASSSSKMLLGLVLFALVALFGYATMGQQAIHPPPSSSSIATNNSNDADIVSNHLRSAFPSTKRQLDVDGLAFGDPKYEAEYKEKLKNRNIAKEHKAKFEAPSLADASQSQHEHPQYQSTFQEQEVHSQ</sequence>
<feature type="region of interest" description="Disordered" evidence="1">
    <location>
        <begin position="140"/>
        <end position="176"/>
    </location>
</feature>
<reference evidence="3" key="1">
    <citation type="submission" date="2021-01" db="EMBL/GenBank/DDBJ databases">
        <authorList>
            <person name="Corre E."/>
            <person name="Pelletier E."/>
            <person name="Niang G."/>
            <person name="Scheremetjew M."/>
            <person name="Finn R."/>
            <person name="Kale V."/>
            <person name="Holt S."/>
            <person name="Cochrane G."/>
            <person name="Meng A."/>
            <person name="Brown T."/>
            <person name="Cohen L."/>
        </authorList>
    </citation>
    <scope>NUCLEOTIDE SEQUENCE</scope>
    <source>
        <strain evidence="3">CCMP3328</strain>
    </source>
</reference>
<organism evidence="3">
    <name type="scientific">Craspedostauros australis</name>
    <dbReference type="NCBI Taxonomy" id="1486917"/>
    <lineage>
        <taxon>Eukaryota</taxon>
        <taxon>Sar</taxon>
        <taxon>Stramenopiles</taxon>
        <taxon>Ochrophyta</taxon>
        <taxon>Bacillariophyta</taxon>
        <taxon>Bacillariophyceae</taxon>
        <taxon>Bacillariophycidae</taxon>
        <taxon>Naviculales</taxon>
        <taxon>Naviculaceae</taxon>
        <taxon>Craspedostauros</taxon>
    </lineage>
</organism>
<keyword evidence="2" id="KW-0812">Transmembrane</keyword>
<evidence type="ECO:0000256" key="1">
    <source>
        <dbReference type="SAM" id="MobiDB-lite"/>
    </source>
</evidence>
<dbReference type="EMBL" id="HBEF01013866">
    <property type="protein sequence ID" value="CAD8336555.1"/>
    <property type="molecule type" value="Transcribed_RNA"/>
</dbReference>
<feature type="compositionally biased region" description="Polar residues" evidence="1">
    <location>
        <begin position="153"/>
        <end position="170"/>
    </location>
</feature>
<keyword evidence="2" id="KW-1133">Transmembrane helix</keyword>
<dbReference type="AlphaFoldDB" id="A0A7R9WXP5"/>
<gene>
    <name evidence="3" type="ORF">CAUS1442_LOCUS8683</name>
</gene>
<proteinExistence type="predicted"/>
<keyword evidence="2" id="KW-0472">Membrane</keyword>
<protein>
    <submittedName>
        <fullName evidence="3">Uncharacterized protein</fullName>
    </submittedName>
</protein>
<name>A0A7R9WXP5_9STRA</name>
<evidence type="ECO:0000256" key="2">
    <source>
        <dbReference type="SAM" id="Phobius"/>
    </source>
</evidence>
<evidence type="ECO:0000313" key="3">
    <source>
        <dbReference type="EMBL" id="CAD8336555.1"/>
    </source>
</evidence>
<accession>A0A7R9WXP5</accession>